<dbReference type="PRINTS" id="PR00987">
    <property type="entry name" value="TRNASYNTHGLU"/>
</dbReference>
<dbReference type="InterPro" id="IPR000924">
    <property type="entry name" value="Glu/Gln-tRNA-synth"/>
</dbReference>
<dbReference type="Proteomes" id="UP000245283">
    <property type="component" value="Unassembled WGS sequence"/>
</dbReference>
<dbReference type="GO" id="GO:0004818">
    <property type="term" value="F:glutamate-tRNA ligase activity"/>
    <property type="evidence" value="ECO:0007669"/>
    <property type="project" value="TreeGrafter"/>
</dbReference>
<keyword evidence="3 7" id="KW-0547">Nucleotide-binding</keyword>
<evidence type="ECO:0000256" key="5">
    <source>
        <dbReference type="ARBA" id="ARBA00022840"/>
    </source>
</evidence>
<dbReference type="PROSITE" id="PS00178">
    <property type="entry name" value="AA_TRNA_LIGASE_I"/>
    <property type="match status" value="1"/>
</dbReference>
<dbReference type="OrthoDB" id="9807503at2"/>
<dbReference type="GO" id="GO:0005524">
    <property type="term" value="F:ATP binding"/>
    <property type="evidence" value="ECO:0007669"/>
    <property type="project" value="UniProtKB-KW"/>
</dbReference>
<keyword evidence="6 7" id="KW-0030">Aminoacyl-tRNA synthetase</keyword>
<dbReference type="GO" id="GO:0005829">
    <property type="term" value="C:cytosol"/>
    <property type="evidence" value="ECO:0007669"/>
    <property type="project" value="TreeGrafter"/>
</dbReference>
<keyword evidence="1 7" id="KW-0436">Ligase</keyword>
<keyword evidence="2" id="KW-0479">Metal-binding</keyword>
<dbReference type="PANTHER" id="PTHR43311:SF1">
    <property type="entry name" value="GLUTAMYL-Q TRNA(ASP) SYNTHETASE"/>
    <property type="match status" value="1"/>
</dbReference>
<dbReference type="Gene3D" id="3.40.50.620">
    <property type="entry name" value="HUPs"/>
    <property type="match status" value="1"/>
</dbReference>
<dbReference type="NCBIfam" id="NF004315">
    <property type="entry name" value="PRK05710.1-4"/>
    <property type="match status" value="1"/>
</dbReference>
<evidence type="ECO:0000256" key="4">
    <source>
        <dbReference type="ARBA" id="ARBA00022833"/>
    </source>
</evidence>
<keyword evidence="5 7" id="KW-0067">ATP-binding</keyword>
<evidence type="ECO:0000256" key="2">
    <source>
        <dbReference type="ARBA" id="ARBA00022723"/>
    </source>
</evidence>
<accession>A0A2V1K7J1</accession>
<reference evidence="10" key="1">
    <citation type="submission" date="2018-05" db="EMBL/GenBank/DDBJ databases">
        <authorList>
            <person name="Li Y."/>
        </authorList>
    </citation>
    <scope>NUCLEOTIDE SEQUENCE [LARGE SCALE GENOMIC DNA]</scope>
    <source>
        <strain evidence="10">sk1b4</strain>
    </source>
</reference>
<gene>
    <name evidence="9" type="ORF">DD236_08525</name>
</gene>
<dbReference type="PANTHER" id="PTHR43311">
    <property type="entry name" value="GLUTAMATE--TRNA LIGASE"/>
    <property type="match status" value="1"/>
</dbReference>
<evidence type="ECO:0000313" key="10">
    <source>
        <dbReference type="Proteomes" id="UP000245283"/>
    </source>
</evidence>
<comment type="similarity">
    <text evidence="7">Belongs to the class-I aminoacyl-tRNA synthetase family.</text>
</comment>
<protein>
    <submittedName>
        <fullName evidence="9">tRNA glutamyl-Q(34) synthetase GluQRS</fullName>
    </submittedName>
</protein>
<evidence type="ECO:0000256" key="3">
    <source>
        <dbReference type="ARBA" id="ARBA00022741"/>
    </source>
</evidence>
<dbReference type="AlphaFoldDB" id="A0A2V1K7J1"/>
<sequence length="313" mass="34861">MRWVRLPSNGRYAPSPTGDLHLGNLRTAMLAWAIARRSGAGFVMRMEDLDERVRPEFYGRQLEDLAALGIDWDSLVYQSERQAAYDAAFESLQARGLLYECYCTRKELAQVASAPHRPPGSYPGTCRNLTEAEREAGRAKLAGTNRGPALRVKTDVRELTVVDEIMGIYTGAVDDFVIRRGDGVYSYNFVSVFDDDDESITQITRGNDLLPSTPRQVYLQQLMGMATPKYYHVPMVFNAEGVRLAKRDGAVTMRALAEFGWESGDVAELIGRSLRLEGVRSASDLPPVQSLGSEPWLVDPKELEAGPRAVLRR</sequence>
<dbReference type="InterPro" id="IPR014729">
    <property type="entry name" value="Rossmann-like_a/b/a_fold"/>
</dbReference>
<keyword evidence="10" id="KW-1185">Reference proteome</keyword>
<dbReference type="InterPro" id="IPR049940">
    <property type="entry name" value="GluQ/Sye"/>
</dbReference>
<comment type="caution">
    <text evidence="9">The sequence shown here is derived from an EMBL/GenBank/DDBJ whole genome shotgun (WGS) entry which is preliminary data.</text>
</comment>
<dbReference type="InterPro" id="IPR020058">
    <property type="entry name" value="Glu/Gln-tRNA-synth_Ib_cat-dom"/>
</dbReference>
<dbReference type="EMBL" id="QETB01000004">
    <property type="protein sequence ID" value="PWF26272.1"/>
    <property type="molecule type" value="Genomic_DNA"/>
</dbReference>
<evidence type="ECO:0000259" key="8">
    <source>
        <dbReference type="Pfam" id="PF00749"/>
    </source>
</evidence>
<evidence type="ECO:0000313" key="9">
    <source>
        <dbReference type="EMBL" id="PWF26272.1"/>
    </source>
</evidence>
<keyword evidence="7" id="KW-0648">Protein biosynthesis</keyword>
<dbReference type="SUPFAM" id="SSF52374">
    <property type="entry name" value="Nucleotidylyl transferase"/>
    <property type="match status" value="1"/>
</dbReference>
<evidence type="ECO:0000256" key="7">
    <source>
        <dbReference type="RuleBase" id="RU363037"/>
    </source>
</evidence>
<organism evidence="9 10">
    <name type="scientific">Ancrocorticia populi</name>
    <dbReference type="NCBI Taxonomy" id="2175228"/>
    <lineage>
        <taxon>Bacteria</taxon>
        <taxon>Bacillati</taxon>
        <taxon>Actinomycetota</taxon>
        <taxon>Actinomycetes</taxon>
        <taxon>Actinomycetales</taxon>
        <taxon>Actinomycetaceae</taxon>
        <taxon>Ancrocorticia</taxon>
    </lineage>
</organism>
<evidence type="ECO:0000256" key="6">
    <source>
        <dbReference type="ARBA" id="ARBA00023146"/>
    </source>
</evidence>
<feature type="domain" description="Glutamyl/glutaminyl-tRNA synthetase class Ib catalytic" evidence="8">
    <location>
        <begin position="11"/>
        <end position="279"/>
    </location>
</feature>
<name>A0A2V1K7J1_9ACTO</name>
<dbReference type="GO" id="GO:0006424">
    <property type="term" value="P:glutamyl-tRNA aminoacylation"/>
    <property type="evidence" value="ECO:0007669"/>
    <property type="project" value="TreeGrafter"/>
</dbReference>
<evidence type="ECO:0000256" key="1">
    <source>
        <dbReference type="ARBA" id="ARBA00022598"/>
    </source>
</evidence>
<proteinExistence type="inferred from homology"/>
<keyword evidence="4" id="KW-0862">Zinc</keyword>
<dbReference type="InterPro" id="IPR001412">
    <property type="entry name" value="aa-tRNA-synth_I_CS"/>
</dbReference>
<dbReference type="Pfam" id="PF00749">
    <property type="entry name" value="tRNA-synt_1c"/>
    <property type="match status" value="1"/>
</dbReference>